<feature type="domain" description="Methyltransferase FkbM" evidence="2">
    <location>
        <begin position="157"/>
        <end position="347"/>
    </location>
</feature>
<dbReference type="SUPFAM" id="SSF53335">
    <property type="entry name" value="S-adenosyl-L-methionine-dependent methyltransferases"/>
    <property type="match status" value="1"/>
</dbReference>
<dbReference type="PANTHER" id="PTHR34203:SF15">
    <property type="entry name" value="SLL1173 PROTEIN"/>
    <property type="match status" value="1"/>
</dbReference>
<dbReference type="InterPro" id="IPR006342">
    <property type="entry name" value="FkbM_mtfrase"/>
</dbReference>
<dbReference type="InterPro" id="IPR052514">
    <property type="entry name" value="SAM-dependent_MTase"/>
</dbReference>
<dbReference type="InterPro" id="IPR029063">
    <property type="entry name" value="SAM-dependent_MTases_sf"/>
</dbReference>
<dbReference type="Gene3D" id="3.40.50.150">
    <property type="entry name" value="Vaccinia Virus protein VP39"/>
    <property type="match status" value="1"/>
</dbReference>
<gene>
    <name evidence="3" type="ORF">EDS130_LOCUS32778</name>
</gene>
<dbReference type="EMBL" id="CAJNOJ010000254">
    <property type="protein sequence ID" value="CAF1341739.1"/>
    <property type="molecule type" value="Genomic_DNA"/>
</dbReference>
<comment type="caution">
    <text evidence="3">The sequence shown here is derived from an EMBL/GenBank/DDBJ whole genome shotgun (WGS) entry which is preliminary data.</text>
</comment>
<organism evidence="3 4">
    <name type="scientific">Adineta ricciae</name>
    <name type="common">Rotifer</name>
    <dbReference type="NCBI Taxonomy" id="249248"/>
    <lineage>
        <taxon>Eukaryota</taxon>
        <taxon>Metazoa</taxon>
        <taxon>Spiralia</taxon>
        <taxon>Gnathifera</taxon>
        <taxon>Rotifera</taxon>
        <taxon>Eurotatoria</taxon>
        <taxon>Bdelloidea</taxon>
        <taxon>Adinetida</taxon>
        <taxon>Adinetidae</taxon>
        <taxon>Adineta</taxon>
    </lineage>
</organism>
<sequence length="380" mass="44308">MLLRSHRQLRSTALFLDEIMKLIKRYVFILCLFVLVYFLISNKNRLFPRLVFGQFHLVSTDYNQTVNLRQSQLYQHETSKGSFITLYDIKQDNEWNFQCPKTRYNEDDIQDVKICIYDPQHDEHVSGQLNDHGKWEPVVVRSFLRLLRALPNTHVIDIGANLGLYTLLATQYDRHVIAVEPLYDSLIRLHKSIQLNNVQHQITLVANAIGTKHERLTLNIVDKNLGASYISYLDELAPPEKKIEKIVDDQQPGGGKGVPPKVLAEVDTITLDDLVSIFPSFFKRAILKIDIEGYEALAFGNASLLFNRTEIPAIYMEFGKLIEIKYHRGMMTKIEDMLNFLKKRNYEPYEVNDINHILYDNWESWPWDVNDKNSFVNPTF</sequence>
<protein>
    <recommendedName>
        <fullName evidence="2">Methyltransferase FkbM domain-containing protein</fullName>
    </recommendedName>
</protein>
<dbReference type="Pfam" id="PF05050">
    <property type="entry name" value="Methyltransf_21"/>
    <property type="match status" value="1"/>
</dbReference>
<feature type="transmembrane region" description="Helical" evidence="1">
    <location>
        <begin position="22"/>
        <end position="40"/>
    </location>
</feature>
<reference evidence="3" key="1">
    <citation type="submission" date="2021-02" db="EMBL/GenBank/DDBJ databases">
        <authorList>
            <person name="Nowell W R."/>
        </authorList>
    </citation>
    <scope>NUCLEOTIDE SEQUENCE</scope>
</reference>
<dbReference type="PANTHER" id="PTHR34203">
    <property type="entry name" value="METHYLTRANSFERASE, FKBM FAMILY PROTEIN"/>
    <property type="match status" value="1"/>
</dbReference>
<evidence type="ECO:0000259" key="2">
    <source>
        <dbReference type="Pfam" id="PF05050"/>
    </source>
</evidence>
<keyword evidence="1" id="KW-0812">Transmembrane</keyword>
<evidence type="ECO:0000313" key="3">
    <source>
        <dbReference type="EMBL" id="CAF1341739.1"/>
    </source>
</evidence>
<accession>A0A815GPN8</accession>
<proteinExistence type="predicted"/>
<dbReference type="OrthoDB" id="411251at2759"/>
<evidence type="ECO:0000313" key="4">
    <source>
        <dbReference type="Proteomes" id="UP000663852"/>
    </source>
</evidence>
<dbReference type="NCBIfam" id="TIGR01444">
    <property type="entry name" value="fkbM_fam"/>
    <property type="match status" value="1"/>
</dbReference>
<keyword evidence="1" id="KW-1133">Transmembrane helix</keyword>
<keyword evidence="1" id="KW-0472">Membrane</keyword>
<dbReference type="AlphaFoldDB" id="A0A815GPN8"/>
<dbReference type="Proteomes" id="UP000663852">
    <property type="component" value="Unassembled WGS sequence"/>
</dbReference>
<name>A0A815GPN8_ADIRI</name>
<evidence type="ECO:0000256" key="1">
    <source>
        <dbReference type="SAM" id="Phobius"/>
    </source>
</evidence>